<protein>
    <submittedName>
        <fullName evidence="2">Uncharacterized protein</fullName>
    </submittedName>
</protein>
<dbReference type="Proteomes" id="UP000250919">
    <property type="component" value="Unassembled WGS sequence"/>
</dbReference>
<evidence type="ECO:0000313" key="2">
    <source>
        <dbReference type="EMBL" id="RAX08815.1"/>
    </source>
</evidence>
<dbReference type="EMBL" id="WSFC01000025">
    <property type="protein sequence ID" value="NDL04082.1"/>
    <property type="molecule type" value="Genomic_DNA"/>
</dbReference>
<evidence type="ECO:0000313" key="3">
    <source>
        <dbReference type="Proteomes" id="UP000250919"/>
    </source>
</evidence>
<reference evidence="1 4" key="3">
    <citation type="submission" date="2019-12" db="EMBL/GenBank/DDBJ databases">
        <title>Engineering Photorhabdus to improve their lethality against agricultural pests.</title>
        <authorList>
            <person name="Machado R.A.R."/>
        </authorList>
    </citation>
    <scope>NUCLEOTIDE SEQUENCE [LARGE SCALE GENOMIC DNA]</scope>
    <source>
        <strain evidence="1 4">M-CN4</strain>
    </source>
</reference>
<sequence>MKKIVKRLIWQDLNPKKRGIILKEHKWVSLYHQTIYSLIYEDKTMMIKLEKTDVSPRKKDK</sequence>
<dbReference type="GeneID" id="88807741"/>
<keyword evidence="4" id="KW-1185">Reference proteome</keyword>
<comment type="caution">
    <text evidence="2">The sequence shown here is derived from an EMBL/GenBank/DDBJ whole genome shotgun (WGS) entry which is preliminary data.</text>
</comment>
<reference evidence="2" key="1">
    <citation type="submission" date="2017-08" db="EMBL/GenBank/DDBJ databases">
        <authorList>
            <person name="de Groot N.N."/>
        </authorList>
    </citation>
    <scope>NUCLEOTIDE SEQUENCE</scope>
    <source>
        <strain evidence="2">LJ24-63</strain>
    </source>
</reference>
<dbReference type="EMBL" id="NSCM01000042">
    <property type="protein sequence ID" value="RAX08815.1"/>
    <property type="molecule type" value="Genomic_DNA"/>
</dbReference>
<dbReference type="AlphaFoldDB" id="A0A329WXS4"/>
<reference evidence="2 3" key="2">
    <citation type="journal article" date="2018" name="Int. J. Syst. Evol. Microbiol.">
        <title>Whole-genome-based revisit of Photorhabdus phylogeny: proposal for the elevation of most Photorhabdus subspecies to the species level and description of one novel species Photorhabdus bodei sp. nov., and one novel subspecies Photorhabdus laumondii subsp. clarkei subsp. nov.</title>
        <authorList>
            <person name="Machado R.A.R."/>
            <person name="Wuthrich D."/>
            <person name="Kuhnert P."/>
            <person name="Arce C.C.M."/>
            <person name="Thonen L."/>
            <person name="Ruiz C."/>
            <person name="Zhang X."/>
            <person name="Robert C.A.M."/>
            <person name="Karimi J."/>
            <person name="Kamali S."/>
            <person name="Ma J."/>
            <person name="Bruggmann R."/>
            <person name="Erb M."/>
        </authorList>
    </citation>
    <scope>NUCLEOTIDE SEQUENCE [LARGE SCALE GENOMIC DNA]</scope>
    <source>
        <strain evidence="2 3">LJ24-63</strain>
    </source>
</reference>
<evidence type="ECO:0000313" key="1">
    <source>
        <dbReference type="EMBL" id="NDL04082.1"/>
    </source>
</evidence>
<name>A0A329WXS4_9GAMM</name>
<organism evidence="2 3">
    <name type="scientific">Photorhabdus bodei</name>
    <dbReference type="NCBI Taxonomy" id="2029681"/>
    <lineage>
        <taxon>Bacteria</taxon>
        <taxon>Pseudomonadati</taxon>
        <taxon>Pseudomonadota</taxon>
        <taxon>Gammaproteobacteria</taxon>
        <taxon>Enterobacterales</taxon>
        <taxon>Morganellaceae</taxon>
        <taxon>Photorhabdus</taxon>
    </lineage>
</organism>
<proteinExistence type="predicted"/>
<evidence type="ECO:0000313" key="4">
    <source>
        <dbReference type="Proteomes" id="UP000466619"/>
    </source>
</evidence>
<dbReference type="RefSeq" id="WP_112896389.1">
    <property type="nucleotide sequence ID" value="NZ_CAWNYH010000042.1"/>
</dbReference>
<dbReference type="Proteomes" id="UP000466619">
    <property type="component" value="Unassembled WGS sequence"/>
</dbReference>
<accession>A0A329WXS4</accession>
<gene>
    <name evidence="2" type="ORF">CKY02_18100</name>
    <name evidence="1" type="ORF">GPY48_12880</name>
</gene>